<evidence type="ECO:0000313" key="7">
    <source>
        <dbReference type="EMBL" id="TFZ81346.1"/>
    </source>
</evidence>
<dbReference type="Pfam" id="PF01343">
    <property type="entry name" value="Peptidase_S49"/>
    <property type="match status" value="1"/>
</dbReference>
<keyword evidence="8" id="KW-1185">Reference proteome</keyword>
<proteinExistence type="inferred from homology"/>
<protein>
    <submittedName>
        <fullName evidence="7">S49 family peptidase</fullName>
    </submittedName>
</protein>
<dbReference type="OrthoDB" id="6999246at2"/>
<feature type="domain" description="Peptidase S49" evidence="6">
    <location>
        <begin position="123"/>
        <end position="260"/>
    </location>
</feature>
<keyword evidence="3" id="KW-0378">Hydrolase</keyword>
<dbReference type="EMBL" id="SRIO01000027">
    <property type="protein sequence ID" value="TFZ81346.1"/>
    <property type="molecule type" value="Genomic_DNA"/>
</dbReference>
<name>A0A4Z0F6P2_9GAMM</name>
<feature type="compositionally biased region" description="Low complexity" evidence="5">
    <location>
        <begin position="273"/>
        <end position="286"/>
    </location>
</feature>
<keyword evidence="4" id="KW-0720">Serine protease</keyword>
<dbReference type="Gene3D" id="3.90.226.10">
    <property type="entry name" value="2-enoyl-CoA Hydratase, Chain A, domain 1"/>
    <property type="match status" value="1"/>
</dbReference>
<evidence type="ECO:0000256" key="4">
    <source>
        <dbReference type="ARBA" id="ARBA00022825"/>
    </source>
</evidence>
<sequence>MHIEEWRPLAERFNLVPALLSDTAARNMALLPAASARMLEPQAATGARYDVTDGGIAVIPIAGTLIANYRGMNDWLTGYDAVEQQLALAVADPGVAGIALVVDSHGGQVSGCFECADAIAAAHAAKPVWALAKHNALSGGYALASAAGRLYGTTTARVGSVGVVLMHLDLSGALERAGLTVNLIYSGARKVDGNPFAPLPDDVRERLQSEVDSTREVFAGRVARARGLAVAEVLASEAGIFGLTEAAAHGLADGERAVHEFFAEFREFLGRRSTGATATPGAAPSTHRSTGEHPMSDQSAGGEAPMTSEQLAAARAEGAAAERERIAGILACDEAKDRGEQAVYLATRTGLSVAEARGVLAASPTAKPAGSPLDHAMAAEPVPDIGPGAGDDLAAAARPMKTSGEWIEARRAKVQQLKRLG</sequence>
<dbReference type="InterPro" id="IPR029045">
    <property type="entry name" value="ClpP/crotonase-like_dom_sf"/>
</dbReference>
<keyword evidence="2" id="KW-0645">Protease</keyword>
<dbReference type="PANTHER" id="PTHR33209">
    <property type="entry name" value="PROTEASE 4"/>
    <property type="match status" value="1"/>
</dbReference>
<dbReference type="RefSeq" id="WP_135282825.1">
    <property type="nucleotide sequence ID" value="NZ_SRIO01000027.1"/>
</dbReference>
<evidence type="ECO:0000256" key="1">
    <source>
        <dbReference type="ARBA" id="ARBA00008683"/>
    </source>
</evidence>
<dbReference type="InterPro" id="IPR002142">
    <property type="entry name" value="Peptidase_S49"/>
</dbReference>
<dbReference type="InterPro" id="IPR033855">
    <property type="entry name" value="Protein_C"/>
</dbReference>
<organism evidence="7 8">
    <name type="scientific">Candidatus Macondimonas diazotrophica</name>
    <dbReference type="NCBI Taxonomy" id="2305248"/>
    <lineage>
        <taxon>Bacteria</taxon>
        <taxon>Pseudomonadati</taxon>
        <taxon>Pseudomonadota</taxon>
        <taxon>Gammaproteobacteria</taxon>
        <taxon>Chromatiales</taxon>
        <taxon>Ectothiorhodospiraceae</taxon>
        <taxon>Candidatus Macondimonas</taxon>
    </lineage>
</organism>
<dbReference type="CDD" id="cd07022">
    <property type="entry name" value="S49_Sppa_36K_type"/>
    <property type="match status" value="1"/>
</dbReference>
<dbReference type="GO" id="GO:0008236">
    <property type="term" value="F:serine-type peptidase activity"/>
    <property type="evidence" value="ECO:0007669"/>
    <property type="project" value="UniProtKB-KW"/>
</dbReference>
<accession>A0A4Z0F6P2</accession>
<reference evidence="7 8" key="1">
    <citation type="journal article" date="2019" name="ISME J.">
        <title>Candidatus Macondimonas diazotrophica, a novel gammaproteobacterial genus dominating crude-oil-contaminated coastal sediments.</title>
        <authorList>
            <person name="Karthikeyan S."/>
            <person name="Konstantinidis K."/>
        </authorList>
    </citation>
    <scope>NUCLEOTIDE SEQUENCE [LARGE SCALE GENOMIC DNA]</scope>
    <source>
        <strain evidence="7 8">KTK01</strain>
    </source>
</reference>
<evidence type="ECO:0000259" key="6">
    <source>
        <dbReference type="Pfam" id="PF01343"/>
    </source>
</evidence>
<evidence type="ECO:0000256" key="3">
    <source>
        <dbReference type="ARBA" id="ARBA00022801"/>
    </source>
</evidence>
<dbReference type="Proteomes" id="UP000297890">
    <property type="component" value="Unassembled WGS sequence"/>
</dbReference>
<comment type="similarity">
    <text evidence="1">Belongs to the peptidase S49 family.</text>
</comment>
<dbReference type="SUPFAM" id="SSF52096">
    <property type="entry name" value="ClpP/crotonase"/>
    <property type="match status" value="1"/>
</dbReference>
<dbReference type="AlphaFoldDB" id="A0A4Z0F6P2"/>
<gene>
    <name evidence="7" type="ORF">E4680_12870</name>
</gene>
<evidence type="ECO:0000256" key="2">
    <source>
        <dbReference type="ARBA" id="ARBA00022670"/>
    </source>
</evidence>
<dbReference type="PANTHER" id="PTHR33209:SF1">
    <property type="entry name" value="PEPTIDASE S49 DOMAIN-CONTAINING PROTEIN"/>
    <property type="match status" value="1"/>
</dbReference>
<comment type="caution">
    <text evidence="7">The sequence shown here is derived from an EMBL/GenBank/DDBJ whole genome shotgun (WGS) entry which is preliminary data.</text>
</comment>
<evidence type="ECO:0000256" key="5">
    <source>
        <dbReference type="SAM" id="MobiDB-lite"/>
    </source>
</evidence>
<evidence type="ECO:0000313" key="8">
    <source>
        <dbReference type="Proteomes" id="UP000297890"/>
    </source>
</evidence>
<feature type="region of interest" description="Disordered" evidence="5">
    <location>
        <begin position="273"/>
        <end position="318"/>
    </location>
</feature>
<dbReference type="GO" id="GO:0006508">
    <property type="term" value="P:proteolysis"/>
    <property type="evidence" value="ECO:0007669"/>
    <property type="project" value="UniProtKB-KW"/>
</dbReference>